<name>A0A0K9NGQ3_ZOSMR</name>
<evidence type="ECO:0000313" key="5">
    <source>
        <dbReference type="EMBL" id="KMZ55956.1"/>
    </source>
</evidence>
<evidence type="ECO:0000313" key="6">
    <source>
        <dbReference type="Proteomes" id="UP000036987"/>
    </source>
</evidence>
<dbReference type="OrthoDB" id="566255at2759"/>
<protein>
    <submittedName>
        <fullName evidence="5">Bifunctional nuclease 1</fullName>
    </submittedName>
</protein>
<evidence type="ECO:0000256" key="3">
    <source>
        <dbReference type="ARBA" id="ARBA00025428"/>
    </source>
</evidence>
<comment type="caution">
    <text evidence="5">The sequence shown here is derived from an EMBL/GenBank/DDBJ whole genome shotgun (WGS) entry which is preliminary data.</text>
</comment>
<dbReference type="EMBL" id="LFYR01002228">
    <property type="protein sequence ID" value="KMZ55956.1"/>
    <property type="molecule type" value="Genomic_DNA"/>
</dbReference>
<dbReference type="Proteomes" id="UP000036987">
    <property type="component" value="Unassembled WGS sequence"/>
</dbReference>
<evidence type="ECO:0000256" key="2">
    <source>
        <dbReference type="ARBA" id="ARBA00022722"/>
    </source>
</evidence>
<dbReference type="OMA" id="KHLRCAH"/>
<evidence type="ECO:0000259" key="4">
    <source>
        <dbReference type="PROSITE" id="PS51658"/>
    </source>
</evidence>
<keyword evidence="2" id="KW-0378">Hydrolase</keyword>
<dbReference type="PROSITE" id="PS51658">
    <property type="entry name" value="BFN"/>
    <property type="match status" value="1"/>
</dbReference>
<organism evidence="5 6">
    <name type="scientific">Zostera marina</name>
    <name type="common">Eelgrass</name>
    <dbReference type="NCBI Taxonomy" id="29655"/>
    <lineage>
        <taxon>Eukaryota</taxon>
        <taxon>Viridiplantae</taxon>
        <taxon>Streptophyta</taxon>
        <taxon>Embryophyta</taxon>
        <taxon>Tracheophyta</taxon>
        <taxon>Spermatophyta</taxon>
        <taxon>Magnoliopsida</taxon>
        <taxon>Liliopsida</taxon>
        <taxon>Zosteraceae</taxon>
        <taxon>Zostera</taxon>
    </lineage>
</organism>
<dbReference type="InterPro" id="IPR036104">
    <property type="entry name" value="BFN_sf"/>
</dbReference>
<dbReference type="Gene3D" id="3.10.690.10">
    <property type="entry name" value="Bifunctional nuclease domain"/>
    <property type="match status" value="1"/>
</dbReference>
<proteinExistence type="inferred from homology"/>
<dbReference type="GO" id="GO:0030891">
    <property type="term" value="C:VCB complex"/>
    <property type="evidence" value="ECO:0000318"/>
    <property type="project" value="GO_Central"/>
</dbReference>
<keyword evidence="2" id="KW-0540">Nuclease</keyword>
<evidence type="ECO:0000256" key="1">
    <source>
        <dbReference type="ARBA" id="ARBA00009095"/>
    </source>
</evidence>
<dbReference type="AlphaFoldDB" id="A0A0K9NGQ3"/>
<keyword evidence="6" id="KW-1185">Reference proteome</keyword>
<dbReference type="PANTHER" id="PTHR15160">
    <property type="entry name" value="VON HIPPEL-LINDAU PROTEIN"/>
    <property type="match status" value="1"/>
</dbReference>
<dbReference type="PANTHER" id="PTHR15160:SF3">
    <property type="entry name" value="BIFUNCTIONAL NUCLEASE 1"/>
    <property type="match status" value="1"/>
</dbReference>
<dbReference type="Pfam" id="PF02577">
    <property type="entry name" value="BFN_dom"/>
    <property type="match status" value="1"/>
</dbReference>
<dbReference type="GO" id="GO:0005634">
    <property type="term" value="C:nucleus"/>
    <property type="evidence" value="ECO:0000318"/>
    <property type="project" value="GO_Central"/>
</dbReference>
<dbReference type="GO" id="GO:0004518">
    <property type="term" value="F:nuclease activity"/>
    <property type="evidence" value="ECO:0007669"/>
    <property type="project" value="UniProtKB-UniRule"/>
</dbReference>
<gene>
    <name evidence="5" type="ORF">ZOSMA_9G00590</name>
</gene>
<comment type="similarity">
    <text evidence="1">Belongs to the bifunctional nuclease family.</text>
</comment>
<dbReference type="GO" id="GO:0016567">
    <property type="term" value="P:protein ubiquitination"/>
    <property type="evidence" value="ECO:0000318"/>
    <property type="project" value="GO_Central"/>
</dbReference>
<dbReference type="SUPFAM" id="SSF103256">
    <property type="entry name" value="Hypothetical protein TM0160"/>
    <property type="match status" value="1"/>
</dbReference>
<dbReference type="InterPro" id="IPR003729">
    <property type="entry name" value="Bi_nuclease_dom"/>
</dbReference>
<reference evidence="6" key="1">
    <citation type="journal article" date="2016" name="Nature">
        <title>The genome of the seagrass Zostera marina reveals angiosperm adaptation to the sea.</title>
        <authorList>
            <person name="Olsen J.L."/>
            <person name="Rouze P."/>
            <person name="Verhelst B."/>
            <person name="Lin Y.-C."/>
            <person name="Bayer T."/>
            <person name="Collen J."/>
            <person name="Dattolo E."/>
            <person name="De Paoli E."/>
            <person name="Dittami S."/>
            <person name="Maumus F."/>
            <person name="Michel G."/>
            <person name="Kersting A."/>
            <person name="Lauritano C."/>
            <person name="Lohaus R."/>
            <person name="Toepel M."/>
            <person name="Tonon T."/>
            <person name="Vanneste K."/>
            <person name="Amirebrahimi M."/>
            <person name="Brakel J."/>
            <person name="Bostroem C."/>
            <person name="Chovatia M."/>
            <person name="Grimwood J."/>
            <person name="Jenkins J.W."/>
            <person name="Jueterbock A."/>
            <person name="Mraz A."/>
            <person name="Stam W.T."/>
            <person name="Tice H."/>
            <person name="Bornberg-Bauer E."/>
            <person name="Green P.J."/>
            <person name="Pearson G.A."/>
            <person name="Procaccini G."/>
            <person name="Duarte C.M."/>
            <person name="Schmutz J."/>
            <person name="Reusch T.B.H."/>
            <person name="Van de Peer Y."/>
        </authorList>
    </citation>
    <scope>NUCLEOTIDE SEQUENCE [LARGE SCALE GENOMIC DNA]</scope>
    <source>
        <strain evidence="6">cv. Finnish</strain>
    </source>
</reference>
<accession>A0A0K9NGQ3</accession>
<sequence>MATLQGHFICSLSSHPKLTGSCVFPTVGSLKKIKLRNSAFWGCRGFIISNGRKKSMKDNKVVQCSFNSSSDGDDRTAENFNENDDEYVNSSVIEAVEVRGGSDGVFIKMREGQHIRCVHNNPDDGHLLDYDPHPVIVLKMEDGSDLLLPIIVLEMPSLLLLSAIRNVKISRPTIYQIIKDMIDKMGYMVQLVRVTKRVNESYFGRLYLTKVGDESVKISLDLRPSDAINIAVRCKVPIQVNKQLAFDDGIRVVEPGKMIQNSSLPDGSVLTSLDKPDGKPCIEAKEFGLVRNMLLAYVEERYLDAAQWRDKLTEFRSNKNNWT</sequence>
<comment type="function">
    <text evidence="3">Bifunctional nuclease with both RNase and DNase activities. Involved in basal defense response. Participates in abscisic acid-derived callose deposition following infection by a necrotrophic pathogen.</text>
</comment>
<dbReference type="STRING" id="29655.A0A0K9NGQ3"/>
<feature type="domain" description="BFN" evidence="4">
    <location>
        <begin position="117"/>
        <end position="252"/>
    </location>
</feature>